<dbReference type="RefSeq" id="XP_075094341.1">
    <property type="nucleotide sequence ID" value="XM_075238240.1"/>
</dbReference>
<keyword evidence="1" id="KW-1185">Reference proteome</keyword>
<evidence type="ECO:0000313" key="2">
    <source>
        <dbReference type="RefSeq" id="XP_075094341.1"/>
    </source>
</evidence>
<name>A0AC58TAU8_TOBAC</name>
<proteinExistence type="predicted"/>
<organism evidence="1 2">
    <name type="scientific">Nicotiana tabacum</name>
    <name type="common">Common tobacco</name>
    <dbReference type="NCBI Taxonomy" id="4097"/>
    <lineage>
        <taxon>Eukaryota</taxon>
        <taxon>Viridiplantae</taxon>
        <taxon>Streptophyta</taxon>
        <taxon>Embryophyta</taxon>
        <taxon>Tracheophyta</taxon>
        <taxon>Spermatophyta</taxon>
        <taxon>Magnoliopsida</taxon>
        <taxon>eudicotyledons</taxon>
        <taxon>Gunneridae</taxon>
        <taxon>Pentapetalae</taxon>
        <taxon>asterids</taxon>
        <taxon>lamiids</taxon>
        <taxon>Solanales</taxon>
        <taxon>Solanaceae</taxon>
        <taxon>Nicotianoideae</taxon>
        <taxon>Nicotianeae</taxon>
        <taxon>Nicotiana</taxon>
    </lineage>
</organism>
<sequence length="321" mass="33339">MESREAMNSGVTVIAPEAPSNYQMAPRTENALVPAGTSPAVTPPVATGIPLSSEKKKRGRPRKYGPDGAVTRTLSPMPISASAPPTSGSFLSEKVSVARPASEKKPRNKVGAENLGEWISCSTGGNFLPHMITVEAGEQGPRAICIISAVGLISNVTLRQPNTSGGTLTYEGRFEILSLSGSFTPTEFGGSRTSRTGGMSISLASPDGRVVGGTLAGLLIAASPVQVVVGSFLPSNYQEAKPKKQKAEPKAIPYATVSPAAPHSSNMDPRSSNALTVNIPGAGNQNIISSSTMQTNHWTAMPTVQDSRKSATDINISLQGE</sequence>
<dbReference type="Proteomes" id="UP000790787">
    <property type="component" value="Chromosome 19"/>
</dbReference>
<gene>
    <name evidence="2" type="primary">LOC107831334</name>
</gene>
<reference evidence="2" key="2">
    <citation type="submission" date="2025-08" db="UniProtKB">
        <authorList>
            <consortium name="RefSeq"/>
        </authorList>
    </citation>
    <scope>IDENTIFICATION</scope>
    <source>
        <tissue evidence="2">Leaf</tissue>
    </source>
</reference>
<evidence type="ECO:0000313" key="1">
    <source>
        <dbReference type="Proteomes" id="UP000790787"/>
    </source>
</evidence>
<accession>A0AC58TAU8</accession>
<protein>
    <submittedName>
        <fullName evidence="2">AT-hook motif nuclear-localized protein 1-like isoform X2</fullName>
    </submittedName>
</protein>
<reference evidence="1" key="1">
    <citation type="journal article" date="2014" name="Nat. Commun.">
        <title>The tobacco genome sequence and its comparison with those of tomato and potato.</title>
        <authorList>
            <person name="Sierro N."/>
            <person name="Battey J.N."/>
            <person name="Ouadi S."/>
            <person name="Bakaher N."/>
            <person name="Bovet L."/>
            <person name="Willig A."/>
            <person name="Goepfert S."/>
            <person name="Peitsch M.C."/>
            <person name="Ivanov N.V."/>
        </authorList>
    </citation>
    <scope>NUCLEOTIDE SEQUENCE [LARGE SCALE GENOMIC DNA]</scope>
</reference>